<dbReference type="Gene3D" id="1.10.287.110">
    <property type="entry name" value="DnaJ domain"/>
    <property type="match status" value="1"/>
</dbReference>
<dbReference type="GeneID" id="17283866"/>
<keyword evidence="3" id="KW-0732">Signal</keyword>
<organism evidence="5 6">
    <name type="scientific">Emiliania huxleyi (strain CCMP1516)</name>
    <dbReference type="NCBI Taxonomy" id="280463"/>
    <lineage>
        <taxon>Eukaryota</taxon>
        <taxon>Haptista</taxon>
        <taxon>Haptophyta</taxon>
        <taxon>Prymnesiophyceae</taxon>
        <taxon>Isochrysidales</taxon>
        <taxon>Noelaerhabdaceae</taxon>
        <taxon>Emiliania</taxon>
    </lineage>
</organism>
<dbReference type="RefSeq" id="XP_005756112.1">
    <property type="nucleotide sequence ID" value="XM_005756055.1"/>
</dbReference>
<dbReference type="EnsemblProtists" id="EOD03683">
    <property type="protein sequence ID" value="EOD03683"/>
    <property type="gene ID" value="EMIHUDRAFT_69433"/>
</dbReference>
<keyword evidence="6" id="KW-1185">Reference proteome</keyword>
<evidence type="ECO:0000256" key="2">
    <source>
        <dbReference type="SAM" id="MobiDB-lite"/>
    </source>
</evidence>
<evidence type="ECO:0000259" key="4">
    <source>
        <dbReference type="PROSITE" id="PS50076"/>
    </source>
</evidence>
<accession>A0A0D3HXE8</accession>
<feature type="chain" id="PRO_5044053438" description="J domain-containing protein" evidence="3">
    <location>
        <begin position="17"/>
        <end position="83"/>
    </location>
</feature>
<keyword evidence="1" id="KW-0143">Chaperone</keyword>
<dbReference type="HOGENOM" id="CLU_017633_18_0_1"/>
<sequence length="83" mass="9252">MLRVALLAALAGRSSGDYYSDMGLRRDASASAIKSAYREAAKRDHPDKNPGDPDAAERFRRVARAYETLGDAEKRRLYDVYGE</sequence>
<evidence type="ECO:0000256" key="1">
    <source>
        <dbReference type="ARBA" id="ARBA00023186"/>
    </source>
</evidence>
<dbReference type="Proteomes" id="UP000013827">
    <property type="component" value="Unassembled WGS sequence"/>
</dbReference>
<dbReference type="STRING" id="2903.R1B275"/>
<dbReference type="InterPro" id="IPR036869">
    <property type="entry name" value="J_dom_sf"/>
</dbReference>
<dbReference type="KEGG" id="ehx:EMIHUDRAFT_69433"/>
<reference evidence="5" key="2">
    <citation type="submission" date="2024-10" db="UniProtKB">
        <authorList>
            <consortium name="EnsemblProtists"/>
        </authorList>
    </citation>
    <scope>IDENTIFICATION</scope>
</reference>
<dbReference type="PROSITE" id="PS00636">
    <property type="entry name" value="DNAJ_1"/>
    <property type="match status" value="1"/>
</dbReference>
<proteinExistence type="predicted"/>
<dbReference type="PANTHER" id="PTHR44145">
    <property type="entry name" value="DNAJ HOMOLOG SUBFAMILY A MEMBER 3, MITOCHONDRIAL"/>
    <property type="match status" value="1"/>
</dbReference>
<dbReference type="KEGG" id="ehx:EMIHUDRAFT_70190"/>
<feature type="signal peptide" evidence="3">
    <location>
        <begin position="1"/>
        <end position="16"/>
    </location>
</feature>
<evidence type="ECO:0000313" key="5">
    <source>
        <dbReference type="EnsemblProtists" id="EOD03683"/>
    </source>
</evidence>
<dbReference type="AlphaFoldDB" id="A0A0D3HXE8"/>
<dbReference type="CDD" id="cd06257">
    <property type="entry name" value="DnaJ"/>
    <property type="match status" value="1"/>
</dbReference>
<evidence type="ECO:0000313" key="6">
    <source>
        <dbReference type="Proteomes" id="UP000013827"/>
    </source>
</evidence>
<dbReference type="PANTHER" id="PTHR44145:SF3">
    <property type="entry name" value="DNAJ HOMOLOG SUBFAMILY A MEMBER 3, MITOCHONDRIAL"/>
    <property type="match status" value="1"/>
</dbReference>
<dbReference type="eggNOG" id="KOG0713">
    <property type="taxonomic scope" value="Eukaryota"/>
</dbReference>
<evidence type="ECO:0000256" key="3">
    <source>
        <dbReference type="SAM" id="SignalP"/>
    </source>
</evidence>
<feature type="domain" description="J" evidence="4">
    <location>
        <begin position="17"/>
        <end position="82"/>
    </location>
</feature>
<dbReference type="SMART" id="SM00271">
    <property type="entry name" value="DnaJ"/>
    <property type="match status" value="1"/>
</dbReference>
<dbReference type="PaxDb" id="2903-EOD03683"/>
<name>A0A0D3HXE8_EMIH1</name>
<dbReference type="InterPro" id="IPR018253">
    <property type="entry name" value="DnaJ_domain_CS"/>
</dbReference>
<dbReference type="GeneID" id="17249857"/>
<dbReference type="RefSeq" id="XP_005791024.1">
    <property type="nucleotide sequence ID" value="XM_005790967.1"/>
</dbReference>
<dbReference type="PROSITE" id="PS50076">
    <property type="entry name" value="DNAJ_2"/>
    <property type="match status" value="1"/>
</dbReference>
<dbReference type="InterPro" id="IPR051938">
    <property type="entry name" value="Apopto_cytoskel_mod"/>
</dbReference>
<dbReference type="Pfam" id="PF00226">
    <property type="entry name" value="DnaJ"/>
    <property type="match status" value="1"/>
</dbReference>
<protein>
    <recommendedName>
        <fullName evidence="4">J domain-containing protein</fullName>
    </recommendedName>
</protein>
<dbReference type="InterPro" id="IPR001623">
    <property type="entry name" value="DnaJ_domain"/>
</dbReference>
<dbReference type="OMA" id="DYYSDMG"/>
<dbReference type="PRINTS" id="PR00625">
    <property type="entry name" value="JDOMAIN"/>
</dbReference>
<dbReference type="EnsemblProtists" id="EOD38595">
    <property type="protein sequence ID" value="EOD38595"/>
    <property type="gene ID" value="EMIHUDRAFT_70190"/>
</dbReference>
<feature type="region of interest" description="Disordered" evidence="2">
    <location>
        <begin position="36"/>
        <end position="56"/>
    </location>
</feature>
<reference evidence="6" key="1">
    <citation type="journal article" date="2013" name="Nature">
        <title>Pan genome of the phytoplankton Emiliania underpins its global distribution.</title>
        <authorList>
            <person name="Read B.A."/>
            <person name="Kegel J."/>
            <person name="Klute M.J."/>
            <person name="Kuo A."/>
            <person name="Lefebvre S.C."/>
            <person name="Maumus F."/>
            <person name="Mayer C."/>
            <person name="Miller J."/>
            <person name="Monier A."/>
            <person name="Salamov A."/>
            <person name="Young J."/>
            <person name="Aguilar M."/>
            <person name="Claverie J.M."/>
            <person name="Frickenhaus S."/>
            <person name="Gonzalez K."/>
            <person name="Herman E.K."/>
            <person name="Lin Y.C."/>
            <person name="Napier J."/>
            <person name="Ogata H."/>
            <person name="Sarno A.F."/>
            <person name="Shmutz J."/>
            <person name="Schroeder D."/>
            <person name="de Vargas C."/>
            <person name="Verret F."/>
            <person name="von Dassow P."/>
            <person name="Valentin K."/>
            <person name="Van de Peer Y."/>
            <person name="Wheeler G."/>
            <person name="Dacks J.B."/>
            <person name="Delwiche C.F."/>
            <person name="Dyhrman S.T."/>
            <person name="Glockner G."/>
            <person name="John U."/>
            <person name="Richards T."/>
            <person name="Worden A.Z."/>
            <person name="Zhang X."/>
            <person name="Grigoriev I.V."/>
            <person name="Allen A.E."/>
            <person name="Bidle K."/>
            <person name="Borodovsky M."/>
            <person name="Bowler C."/>
            <person name="Brownlee C."/>
            <person name="Cock J.M."/>
            <person name="Elias M."/>
            <person name="Gladyshev V.N."/>
            <person name="Groth M."/>
            <person name="Guda C."/>
            <person name="Hadaegh A."/>
            <person name="Iglesias-Rodriguez M.D."/>
            <person name="Jenkins J."/>
            <person name="Jones B.M."/>
            <person name="Lawson T."/>
            <person name="Leese F."/>
            <person name="Lindquist E."/>
            <person name="Lobanov A."/>
            <person name="Lomsadze A."/>
            <person name="Malik S.B."/>
            <person name="Marsh M.E."/>
            <person name="Mackinder L."/>
            <person name="Mock T."/>
            <person name="Mueller-Roeber B."/>
            <person name="Pagarete A."/>
            <person name="Parker M."/>
            <person name="Probert I."/>
            <person name="Quesneville H."/>
            <person name="Raines C."/>
            <person name="Rensing S.A."/>
            <person name="Riano-Pachon D.M."/>
            <person name="Richier S."/>
            <person name="Rokitta S."/>
            <person name="Shiraiwa Y."/>
            <person name="Soanes D.M."/>
            <person name="van der Giezen M."/>
            <person name="Wahlund T.M."/>
            <person name="Williams B."/>
            <person name="Wilson W."/>
            <person name="Wolfe G."/>
            <person name="Wurch L.L."/>
        </authorList>
    </citation>
    <scope>NUCLEOTIDE SEQUENCE</scope>
</reference>
<dbReference type="SUPFAM" id="SSF46565">
    <property type="entry name" value="Chaperone J-domain"/>
    <property type="match status" value="1"/>
</dbReference>